<organism evidence="1 2">
    <name type="scientific">Phytophthora oleae</name>
    <dbReference type="NCBI Taxonomy" id="2107226"/>
    <lineage>
        <taxon>Eukaryota</taxon>
        <taxon>Sar</taxon>
        <taxon>Stramenopiles</taxon>
        <taxon>Oomycota</taxon>
        <taxon>Peronosporomycetes</taxon>
        <taxon>Peronosporales</taxon>
        <taxon>Peronosporaceae</taxon>
        <taxon>Phytophthora</taxon>
    </lineage>
</organism>
<evidence type="ECO:0008006" key="3">
    <source>
        <dbReference type="Google" id="ProtNLM"/>
    </source>
</evidence>
<reference evidence="1 2" key="1">
    <citation type="submission" date="2024-09" db="EMBL/GenBank/DDBJ databases">
        <title>Genome sequencing and assembly of Phytophthora oleae, isolate VK10A, causative agent of rot of olive drupes.</title>
        <authorList>
            <person name="Conti Taguali S."/>
            <person name="Riolo M."/>
            <person name="La Spada F."/>
            <person name="Cacciola S.O."/>
            <person name="Dionisio G."/>
        </authorList>
    </citation>
    <scope>NUCLEOTIDE SEQUENCE [LARGE SCALE GENOMIC DNA]</scope>
    <source>
        <strain evidence="1 2">VK10A</strain>
    </source>
</reference>
<proteinExistence type="predicted"/>
<evidence type="ECO:0000313" key="1">
    <source>
        <dbReference type="EMBL" id="KAL3669928.1"/>
    </source>
</evidence>
<dbReference type="AlphaFoldDB" id="A0ABD3FT72"/>
<evidence type="ECO:0000313" key="2">
    <source>
        <dbReference type="Proteomes" id="UP001632037"/>
    </source>
</evidence>
<protein>
    <recommendedName>
        <fullName evidence="3">PiggyBac transposable element-derived protein domain-containing protein</fullName>
    </recommendedName>
</protein>
<keyword evidence="2" id="KW-1185">Reference proteome</keyword>
<sequence length="89" mass="10228">MTQQERIAAYNRFHDFVCCFMEDQELEVNVPKADATAFEEDLVLTSVKMQNYSLFLGNYSAETTWKSSVGYESWKTARLEKNKSSLASV</sequence>
<gene>
    <name evidence="1" type="ORF">V7S43_005302</name>
</gene>
<dbReference type="Proteomes" id="UP001632037">
    <property type="component" value="Unassembled WGS sequence"/>
</dbReference>
<dbReference type="EMBL" id="JBIMZQ010000008">
    <property type="protein sequence ID" value="KAL3669928.1"/>
    <property type="molecule type" value="Genomic_DNA"/>
</dbReference>
<comment type="caution">
    <text evidence="1">The sequence shown here is derived from an EMBL/GenBank/DDBJ whole genome shotgun (WGS) entry which is preliminary data.</text>
</comment>
<name>A0ABD3FT72_9STRA</name>
<accession>A0ABD3FT72</accession>